<dbReference type="AlphaFoldDB" id="A0A0P1BC35"/>
<dbReference type="InterPro" id="IPR047873">
    <property type="entry name" value="Ribosomal_uL16"/>
</dbReference>
<dbReference type="InterPro" id="IPR000114">
    <property type="entry name" value="Ribosomal_uL16_bact-type"/>
</dbReference>
<sequence>MTPLDSLGASMRALSLGGAARTSMFSARATTSSPLRPTLSAAALLRRPEGPAQVRYKGQLAPRRTKYRKAHKGRVPVPIGGSIKGTTLNEGAYGLRLLEPARLSAKQIGSAQNALKRKAPVGRVIFEIGGPVDIRPELARDALALAAAKLPVKSEFIDKSSPPRLGSLLQTSIPAESASARGGAGLVTPDQPTPSGVDATSSGTSSTTIAT</sequence>
<keyword evidence="3" id="KW-0687">Ribonucleoprotein</keyword>
<dbReference type="SUPFAM" id="SSF54686">
    <property type="entry name" value="Ribosomal protein L16p/L10e"/>
    <property type="match status" value="1"/>
</dbReference>
<evidence type="ECO:0000313" key="6">
    <source>
        <dbReference type="Proteomes" id="UP000054845"/>
    </source>
</evidence>
<dbReference type="GO" id="GO:0019843">
    <property type="term" value="F:rRNA binding"/>
    <property type="evidence" value="ECO:0007669"/>
    <property type="project" value="InterPro"/>
</dbReference>
<dbReference type="PANTHER" id="PTHR12220">
    <property type="entry name" value="50S/60S RIBOSOMAL PROTEIN L16"/>
    <property type="match status" value="1"/>
</dbReference>
<feature type="compositionally biased region" description="Low complexity" evidence="4">
    <location>
        <begin position="200"/>
        <end position="211"/>
    </location>
</feature>
<name>A0A0P1BC35_9BASI</name>
<proteinExistence type="inferred from homology"/>
<dbReference type="Pfam" id="PF00252">
    <property type="entry name" value="Ribosomal_L16"/>
    <property type="match status" value="1"/>
</dbReference>
<evidence type="ECO:0000313" key="5">
    <source>
        <dbReference type="EMBL" id="CEH13367.1"/>
    </source>
</evidence>
<keyword evidence="2 5" id="KW-0689">Ribosomal protein</keyword>
<dbReference type="GO" id="GO:0005762">
    <property type="term" value="C:mitochondrial large ribosomal subunit"/>
    <property type="evidence" value="ECO:0007669"/>
    <property type="project" value="TreeGrafter"/>
</dbReference>
<keyword evidence="6" id="KW-1185">Reference proteome</keyword>
<feature type="region of interest" description="Disordered" evidence="4">
    <location>
        <begin position="176"/>
        <end position="211"/>
    </location>
</feature>
<dbReference type="GO" id="GO:0003735">
    <property type="term" value="F:structural constituent of ribosome"/>
    <property type="evidence" value="ECO:0007669"/>
    <property type="project" value="InterPro"/>
</dbReference>
<dbReference type="Gene3D" id="3.90.1170.10">
    <property type="entry name" value="Ribosomal protein L10e/L16"/>
    <property type="match status" value="2"/>
</dbReference>
<accession>A0A0P1BC35</accession>
<dbReference type="PANTHER" id="PTHR12220:SF13">
    <property type="entry name" value="LARGE RIBOSOMAL SUBUNIT PROTEIN UL16M"/>
    <property type="match status" value="1"/>
</dbReference>
<dbReference type="STRING" id="401625.A0A0P1BC35"/>
<evidence type="ECO:0000256" key="1">
    <source>
        <dbReference type="ARBA" id="ARBA00008931"/>
    </source>
</evidence>
<protein>
    <submittedName>
        <fullName evidence="5">Mitochondrial ribosomal protein L16</fullName>
    </submittedName>
</protein>
<reference evidence="5 6" key="1">
    <citation type="submission" date="2014-09" db="EMBL/GenBank/DDBJ databases">
        <authorList>
            <person name="Magalhaes I.L.F."/>
            <person name="Oliveira U."/>
            <person name="Santos F.R."/>
            <person name="Vidigal T.H.D.A."/>
            <person name="Brescovit A.D."/>
            <person name="Santos A.J."/>
        </authorList>
    </citation>
    <scope>NUCLEOTIDE SEQUENCE [LARGE SCALE GENOMIC DNA]</scope>
</reference>
<comment type="similarity">
    <text evidence="1">Belongs to the universal ribosomal protein uL16 family.</text>
</comment>
<dbReference type="GO" id="GO:0032543">
    <property type="term" value="P:mitochondrial translation"/>
    <property type="evidence" value="ECO:0007669"/>
    <property type="project" value="TreeGrafter"/>
</dbReference>
<dbReference type="OrthoDB" id="268521at2759"/>
<dbReference type="EMBL" id="CCYA01000217">
    <property type="protein sequence ID" value="CEH13367.1"/>
    <property type="molecule type" value="Genomic_DNA"/>
</dbReference>
<dbReference type="InterPro" id="IPR036920">
    <property type="entry name" value="Ribosomal_uL16_sf"/>
</dbReference>
<evidence type="ECO:0000256" key="2">
    <source>
        <dbReference type="ARBA" id="ARBA00022980"/>
    </source>
</evidence>
<dbReference type="Proteomes" id="UP000054845">
    <property type="component" value="Unassembled WGS sequence"/>
</dbReference>
<evidence type="ECO:0000256" key="4">
    <source>
        <dbReference type="SAM" id="MobiDB-lite"/>
    </source>
</evidence>
<evidence type="ECO:0000256" key="3">
    <source>
        <dbReference type="ARBA" id="ARBA00023274"/>
    </source>
</evidence>
<organism evidence="5 6">
    <name type="scientific">Ceraceosorus bombacis</name>
    <dbReference type="NCBI Taxonomy" id="401625"/>
    <lineage>
        <taxon>Eukaryota</taxon>
        <taxon>Fungi</taxon>
        <taxon>Dikarya</taxon>
        <taxon>Basidiomycota</taxon>
        <taxon>Ustilaginomycotina</taxon>
        <taxon>Exobasidiomycetes</taxon>
        <taxon>Ceraceosorales</taxon>
        <taxon>Ceraceosoraceae</taxon>
        <taxon>Ceraceosorus</taxon>
    </lineage>
</organism>